<dbReference type="EMBL" id="JADEXQ010000080">
    <property type="protein sequence ID" value="MBE9031919.1"/>
    <property type="molecule type" value="Genomic_DNA"/>
</dbReference>
<organism evidence="6 7">
    <name type="scientific">Romeriopsis navalis LEGE 11480</name>
    <dbReference type="NCBI Taxonomy" id="2777977"/>
    <lineage>
        <taxon>Bacteria</taxon>
        <taxon>Bacillati</taxon>
        <taxon>Cyanobacteriota</taxon>
        <taxon>Cyanophyceae</taxon>
        <taxon>Leptolyngbyales</taxon>
        <taxon>Leptolyngbyaceae</taxon>
        <taxon>Romeriopsis</taxon>
        <taxon>Romeriopsis navalis</taxon>
    </lineage>
</organism>
<accession>A0A928VTF8</accession>
<evidence type="ECO:0000256" key="4">
    <source>
        <dbReference type="ARBA" id="ARBA00023136"/>
    </source>
</evidence>
<dbReference type="InterPro" id="IPR027359">
    <property type="entry name" value="Volt_channel_dom_sf"/>
</dbReference>
<evidence type="ECO:0000313" key="7">
    <source>
        <dbReference type="Proteomes" id="UP000625316"/>
    </source>
</evidence>
<feature type="transmembrane region" description="Helical" evidence="5">
    <location>
        <begin position="223"/>
        <end position="243"/>
    </location>
</feature>
<keyword evidence="2 5" id="KW-0812">Transmembrane</keyword>
<dbReference type="GO" id="GO:0016020">
    <property type="term" value="C:membrane"/>
    <property type="evidence" value="ECO:0007669"/>
    <property type="project" value="UniProtKB-SubCell"/>
</dbReference>
<name>A0A928VTF8_9CYAN</name>
<feature type="transmembrane region" description="Helical" evidence="5">
    <location>
        <begin position="183"/>
        <end position="202"/>
    </location>
</feature>
<comment type="caution">
    <text evidence="6">The sequence shown here is derived from an EMBL/GenBank/DDBJ whole genome shotgun (WGS) entry which is preliminary data.</text>
</comment>
<keyword evidence="4 5" id="KW-0472">Membrane</keyword>
<keyword evidence="7" id="KW-1185">Reference proteome</keyword>
<reference evidence="6" key="1">
    <citation type="submission" date="2020-10" db="EMBL/GenBank/DDBJ databases">
        <authorList>
            <person name="Castelo-Branco R."/>
            <person name="Eusebio N."/>
            <person name="Adriana R."/>
            <person name="Vieira A."/>
            <person name="Brugerolle De Fraissinette N."/>
            <person name="Rezende De Castro R."/>
            <person name="Schneider M.P."/>
            <person name="Vasconcelos V."/>
            <person name="Leao P.N."/>
        </authorList>
    </citation>
    <scope>NUCLEOTIDE SEQUENCE</scope>
    <source>
        <strain evidence="6">LEGE 11480</strain>
    </source>
</reference>
<dbReference type="AlphaFoldDB" id="A0A928VTF8"/>
<dbReference type="Proteomes" id="UP000625316">
    <property type="component" value="Unassembled WGS sequence"/>
</dbReference>
<evidence type="ECO:0000256" key="1">
    <source>
        <dbReference type="ARBA" id="ARBA00004141"/>
    </source>
</evidence>
<gene>
    <name evidence="6" type="ORF">IQ266_19470</name>
</gene>
<dbReference type="Gene3D" id="1.20.120.350">
    <property type="entry name" value="Voltage-gated potassium channels. Chain C"/>
    <property type="match status" value="1"/>
</dbReference>
<evidence type="ECO:0000313" key="6">
    <source>
        <dbReference type="EMBL" id="MBE9031919.1"/>
    </source>
</evidence>
<evidence type="ECO:0000256" key="3">
    <source>
        <dbReference type="ARBA" id="ARBA00022989"/>
    </source>
</evidence>
<keyword evidence="3 5" id="KW-1133">Transmembrane helix</keyword>
<comment type="subcellular location">
    <subcellularLocation>
        <location evidence="1">Membrane</location>
        <topology evidence="1">Multi-pass membrane protein</topology>
    </subcellularLocation>
</comment>
<proteinExistence type="predicted"/>
<evidence type="ECO:0000256" key="5">
    <source>
        <dbReference type="SAM" id="Phobius"/>
    </source>
</evidence>
<sequence>MALIATANLGLVAFDMAYVPWRDFFLQRTIHIANVQIPLPLPDVTPLYDPIKGIEPHRDTKRYLQQVSDLEAALQQDGIDSEPVAAQLEALAKSSVKMVETNPFAVAEKSGTLEKIKNRMRDRIYGSDNPDASSRKAFNQFWSAEYLKEKGVQSELEFFKKDVQRLIETNYYRSIGENGKPTSMFFILDTPFVMLFGLELLLRSLLISRRFKIRFVDAVLWRWYDLLLLIPFWRFLRVIPVALRLDQAKLISLQNLRDQATRGVVSNIAGELTEAVLTEVLTQVQVGLKSGDIGKKLIGAIDKPYVDLNDKDEIQELVAQTLQLTVYKVLPKVKPEIEAVLRHPIEAVMEQTPGYSLLKSVPLVGGVPNQVNQRLIGTATEAAYDALLASLEDKVAADLVSELIRSFGKVLVEELQQGDSLEEIQSLLNELLDEVKVNYVDQISQNDVEIVLSSPRQVRQIKGQ</sequence>
<evidence type="ECO:0000256" key="2">
    <source>
        <dbReference type="ARBA" id="ARBA00022692"/>
    </source>
</evidence>
<protein>
    <submittedName>
        <fullName evidence="6">Uncharacterized protein</fullName>
    </submittedName>
</protein>